<dbReference type="InterPro" id="IPR001607">
    <property type="entry name" value="Znf_UBP"/>
</dbReference>
<evidence type="ECO:0000313" key="14">
    <source>
        <dbReference type="EMBL" id="VVT45303.1"/>
    </source>
</evidence>
<reference evidence="14 15" key="1">
    <citation type="submission" date="2019-09" db="EMBL/GenBank/DDBJ databases">
        <authorList>
            <person name="Brejova B."/>
        </authorList>
    </citation>
    <scope>NUCLEOTIDE SEQUENCE [LARGE SCALE GENOMIC DNA]</scope>
</reference>
<dbReference type="Proteomes" id="UP000398389">
    <property type="component" value="Unassembled WGS sequence"/>
</dbReference>
<dbReference type="Pfam" id="PF02148">
    <property type="entry name" value="zf-UBP"/>
    <property type="match status" value="1"/>
</dbReference>
<evidence type="ECO:0000313" key="15">
    <source>
        <dbReference type="Proteomes" id="UP000398389"/>
    </source>
</evidence>
<dbReference type="PANTHER" id="PTHR21646">
    <property type="entry name" value="UBIQUITIN CARBOXYL-TERMINAL HYDROLASE"/>
    <property type="match status" value="1"/>
</dbReference>
<evidence type="ECO:0000256" key="1">
    <source>
        <dbReference type="ARBA" id="ARBA00004123"/>
    </source>
</evidence>
<dbReference type="GO" id="GO:0004843">
    <property type="term" value="F:cysteine-type deubiquitinase activity"/>
    <property type="evidence" value="ECO:0007669"/>
    <property type="project" value="InterPro"/>
</dbReference>
<evidence type="ECO:0000256" key="11">
    <source>
        <dbReference type="SAM" id="MobiDB-lite"/>
    </source>
</evidence>
<comment type="subcellular location">
    <subcellularLocation>
        <location evidence="1">Nucleus</location>
    </subcellularLocation>
</comment>
<keyword evidence="5" id="KW-0747">Spliceosome</keyword>
<evidence type="ECO:0000256" key="6">
    <source>
        <dbReference type="ARBA" id="ARBA00022771"/>
    </source>
</evidence>
<dbReference type="InterPro" id="IPR013083">
    <property type="entry name" value="Znf_RING/FYVE/PHD"/>
</dbReference>
<organism evidence="14 15">
    <name type="scientific">Magnusiomyces paraingens</name>
    <dbReference type="NCBI Taxonomy" id="2606893"/>
    <lineage>
        <taxon>Eukaryota</taxon>
        <taxon>Fungi</taxon>
        <taxon>Dikarya</taxon>
        <taxon>Ascomycota</taxon>
        <taxon>Saccharomycotina</taxon>
        <taxon>Dipodascomycetes</taxon>
        <taxon>Dipodascales</taxon>
        <taxon>Dipodascaceae</taxon>
        <taxon>Magnusiomyces</taxon>
    </lineage>
</organism>
<evidence type="ECO:0000256" key="3">
    <source>
        <dbReference type="ARBA" id="ARBA00022664"/>
    </source>
</evidence>
<dbReference type="GO" id="GO:0000245">
    <property type="term" value="P:spliceosomal complex assembly"/>
    <property type="evidence" value="ECO:0007669"/>
    <property type="project" value="InterPro"/>
</dbReference>
<evidence type="ECO:0000256" key="8">
    <source>
        <dbReference type="ARBA" id="ARBA00023187"/>
    </source>
</evidence>
<dbReference type="GO" id="GO:0005681">
    <property type="term" value="C:spliceosomal complex"/>
    <property type="evidence" value="ECO:0007669"/>
    <property type="project" value="UniProtKB-KW"/>
</dbReference>
<feature type="region of interest" description="Disordered" evidence="11">
    <location>
        <begin position="1"/>
        <end position="24"/>
    </location>
</feature>
<keyword evidence="4" id="KW-0479">Metal-binding</keyword>
<name>A0A5E8B1M7_9ASCO</name>
<dbReference type="InterPro" id="IPR038765">
    <property type="entry name" value="Papain-like_cys_pep_sf"/>
</dbReference>
<evidence type="ECO:0000256" key="7">
    <source>
        <dbReference type="ARBA" id="ARBA00022833"/>
    </source>
</evidence>
<dbReference type="AlphaFoldDB" id="A0A5E8B1M7"/>
<evidence type="ECO:0000259" key="12">
    <source>
        <dbReference type="PROSITE" id="PS50235"/>
    </source>
</evidence>
<keyword evidence="15" id="KW-1185">Reference proteome</keyword>
<dbReference type="SMART" id="SM00290">
    <property type="entry name" value="ZnF_UBP"/>
    <property type="match status" value="1"/>
</dbReference>
<keyword evidence="9" id="KW-0539">Nucleus</keyword>
<evidence type="ECO:0000256" key="10">
    <source>
        <dbReference type="PROSITE-ProRule" id="PRU00502"/>
    </source>
</evidence>
<feature type="domain" description="UBP-type" evidence="13">
    <location>
        <begin position="59"/>
        <end position="156"/>
    </location>
</feature>
<dbReference type="InterPro" id="IPR001394">
    <property type="entry name" value="Peptidase_C19_UCH"/>
</dbReference>
<dbReference type="RefSeq" id="XP_031851319.1">
    <property type="nucleotide sequence ID" value="XM_031995428.1"/>
</dbReference>
<dbReference type="FunFam" id="3.30.40.10:FF:000068">
    <property type="entry name" value="U4/U6.U5 tri-snRNP-associated protein 2"/>
    <property type="match status" value="1"/>
</dbReference>
<evidence type="ECO:0000256" key="5">
    <source>
        <dbReference type="ARBA" id="ARBA00022728"/>
    </source>
</evidence>
<evidence type="ECO:0000256" key="9">
    <source>
        <dbReference type="ARBA" id="ARBA00023242"/>
    </source>
</evidence>
<gene>
    <name evidence="14" type="ORF">SAPINGB_P000705</name>
</gene>
<proteinExistence type="inferred from homology"/>
<evidence type="ECO:0000256" key="4">
    <source>
        <dbReference type="ARBA" id="ARBA00022723"/>
    </source>
</evidence>
<dbReference type="SUPFAM" id="SSF57850">
    <property type="entry name" value="RING/U-box"/>
    <property type="match status" value="1"/>
</dbReference>
<dbReference type="PROSITE" id="PS50235">
    <property type="entry name" value="USP_3"/>
    <property type="match status" value="1"/>
</dbReference>
<dbReference type="Pfam" id="PF00443">
    <property type="entry name" value="UCH"/>
    <property type="match status" value="1"/>
</dbReference>
<comment type="similarity">
    <text evidence="2">Belongs to the peptidase C19 family.</text>
</comment>
<dbReference type="SUPFAM" id="SSF54001">
    <property type="entry name" value="Cysteine proteinases"/>
    <property type="match status" value="1"/>
</dbReference>
<feature type="domain" description="USP" evidence="12">
    <location>
        <begin position="184"/>
        <end position="515"/>
    </location>
</feature>
<keyword evidence="7" id="KW-0862">Zinc</keyword>
<dbReference type="EMBL" id="CABVLU010000001">
    <property type="protein sequence ID" value="VVT45303.1"/>
    <property type="molecule type" value="Genomic_DNA"/>
</dbReference>
<evidence type="ECO:0008006" key="16">
    <source>
        <dbReference type="Google" id="ProtNLM"/>
    </source>
</evidence>
<evidence type="ECO:0000259" key="13">
    <source>
        <dbReference type="PROSITE" id="PS50271"/>
    </source>
</evidence>
<dbReference type="GeneID" id="43579528"/>
<dbReference type="PROSITE" id="PS50271">
    <property type="entry name" value="ZF_UBP"/>
    <property type="match status" value="1"/>
</dbReference>
<sequence length="515" mass="59752">MPTKSSASSKRARSRRESELKEGAIKTRKISHESVVDENTLEQALESESSDEETNLEIKKSLYLETIQRSRLDFDFEKICSVSLSNINVYACLVCGKYFQGRGESSHAYFHSVDEDHHVFINFNTLKAYILPEGYEVTSSNLDDIKYVAFPTYTKEEVANVIDTKPFYENRYDLNHQLYVPGFIGINSIKQSNDYANVVIHALAHVKPLRDFFLLKDFSKVHNTDSNQYPELVKRTGLLFRKLWNPRAFKPHVSPHDLLQYFSLLSKNKFTPDKQSDPFDLINWYLNTLHLALGGSRTKFHSSIIQETFQGKMVVLSEKVSKIKPIIKDSLLNKDENKIDVMKIPFMFLSLDLPPAPLFKSDHRDAQIPQIQLTKLLQKYDGITTQELAGHRKRYKIEKLPPYLIFHIKRISKDSEVNKFNPTVVSFTPLKLDMRPYVQNMEGANSELPIYYNLIANISHEANTTAQGEDQHSWKVQLLNKATREWFQIQDLDVSKVRQELLFLNDSYIQIWEKE</sequence>
<dbReference type="InterPro" id="IPR028889">
    <property type="entry name" value="USP"/>
</dbReference>
<feature type="compositionally biased region" description="Basic and acidic residues" evidence="11">
    <location>
        <begin position="15"/>
        <end position="24"/>
    </location>
</feature>
<dbReference type="Gene3D" id="3.30.40.10">
    <property type="entry name" value="Zinc/RING finger domain, C3HC4 (zinc finger)"/>
    <property type="match status" value="1"/>
</dbReference>
<keyword evidence="6 10" id="KW-0863">Zinc-finger</keyword>
<dbReference type="PANTHER" id="PTHR21646:SF16">
    <property type="entry name" value="U4_U6.U5 TRI-SNRNP-ASSOCIATED PROTEIN 2"/>
    <property type="match status" value="1"/>
</dbReference>
<dbReference type="GO" id="GO:0016579">
    <property type="term" value="P:protein deubiquitination"/>
    <property type="evidence" value="ECO:0007669"/>
    <property type="project" value="InterPro"/>
</dbReference>
<protein>
    <recommendedName>
        <fullName evidence="16">UBP-type domain-containing protein</fullName>
    </recommendedName>
</protein>
<dbReference type="Gene3D" id="3.90.70.10">
    <property type="entry name" value="Cysteine proteinases"/>
    <property type="match status" value="1"/>
</dbReference>
<dbReference type="OrthoDB" id="10263353at2759"/>
<dbReference type="InterPro" id="IPR033809">
    <property type="entry name" value="USP39"/>
</dbReference>
<dbReference type="GO" id="GO:0008270">
    <property type="term" value="F:zinc ion binding"/>
    <property type="evidence" value="ECO:0007669"/>
    <property type="project" value="UniProtKB-KW"/>
</dbReference>
<dbReference type="InterPro" id="IPR050185">
    <property type="entry name" value="Ub_carboxyl-term_hydrolase"/>
</dbReference>
<accession>A0A5E8B1M7</accession>
<dbReference type="CDD" id="cd02669">
    <property type="entry name" value="Peptidase_C19M"/>
    <property type="match status" value="1"/>
</dbReference>
<keyword evidence="3" id="KW-0507">mRNA processing</keyword>
<evidence type="ECO:0000256" key="2">
    <source>
        <dbReference type="ARBA" id="ARBA00009085"/>
    </source>
</evidence>
<keyword evidence="8" id="KW-0508">mRNA splicing</keyword>